<dbReference type="InterPro" id="IPR010982">
    <property type="entry name" value="Lambda_DNA-bd_dom_sf"/>
</dbReference>
<dbReference type="Proteomes" id="UP000182135">
    <property type="component" value="Unassembled WGS sequence"/>
</dbReference>
<evidence type="ECO:0000313" key="3">
    <source>
        <dbReference type="EMBL" id="SFF68251.1"/>
    </source>
</evidence>
<dbReference type="GO" id="GO:0003677">
    <property type="term" value="F:DNA binding"/>
    <property type="evidence" value="ECO:0007669"/>
    <property type="project" value="UniProtKB-KW"/>
</dbReference>
<dbReference type="EMBL" id="FOOE01000006">
    <property type="protein sequence ID" value="SFF68251.1"/>
    <property type="molecule type" value="Genomic_DNA"/>
</dbReference>
<dbReference type="Pfam" id="PF01381">
    <property type="entry name" value="HTH_3"/>
    <property type="match status" value="1"/>
</dbReference>
<dbReference type="CDD" id="cd00093">
    <property type="entry name" value="HTH_XRE"/>
    <property type="match status" value="1"/>
</dbReference>
<dbReference type="PANTHER" id="PTHR46558">
    <property type="entry name" value="TRACRIPTIONAL REGULATORY PROTEIN-RELATED-RELATED"/>
    <property type="match status" value="1"/>
</dbReference>
<evidence type="ECO:0000256" key="1">
    <source>
        <dbReference type="ARBA" id="ARBA00023125"/>
    </source>
</evidence>
<dbReference type="RefSeq" id="WP_074845015.1">
    <property type="nucleotide sequence ID" value="NZ_FOOE01000006.1"/>
</dbReference>
<evidence type="ECO:0000259" key="2">
    <source>
        <dbReference type="PROSITE" id="PS50943"/>
    </source>
</evidence>
<dbReference type="SUPFAM" id="SSF47413">
    <property type="entry name" value="lambda repressor-like DNA-binding domains"/>
    <property type="match status" value="1"/>
</dbReference>
<keyword evidence="1" id="KW-0238">DNA-binding</keyword>
<dbReference type="PROSITE" id="PS50943">
    <property type="entry name" value="HTH_CROC1"/>
    <property type="match status" value="1"/>
</dbReference>
<name>A0A1I2KT37_9CLOT</name>
<evidence type="ECO:0000313" key="4">
    <source>
        <dbReference type="Proteomes" id="UP000182135"/>
    </source>
</evidence>
<dbReference type="OrthoDB" id="1911445at2"/>
<dbReference type="PANTHER" id="PTHR46558:SF13">
    <property type="entry name" value="HTH-TYPE TRANSCRIPTIONAL REGULATOR IMMR"/>
    <property type="match status" value="1"/>
</dbReference>
<feature type="domain" description="HTH cro/C1-type" evidence="2">
    <location>
        <begin position="9"/>
        <end position="63"/>
    </location>
</feature>
<organism evidence="3 4">
    <name type="scientific">Clostridium cadaveris</name>
    <dbReference type="NCBI Taxonomy" id="1529"/>
    <lineage>
        <taxon>Bacteria</taxon>
        <taxon>Bacillati</taxon>
        <taxon>Bacillota</taxon>
        <taxon>Clostridia</taxon>
        <taxon>Eubacteriales</taxon>
        <taxon>Clostridiaceae</taxon>
        <taxon>Clostridium</taxon>
    </lineage>
</organism>
<dbReference type="STRING" id="1529.SAMN04487885_106125"/>
<dbReference type="Gene3D" id="1.10.260.40">
    <property type="entry name" value="lambda repressor-like DNA-binding domains"/>
    <property type="match status" value="1"/>
</dbReference>
<reference evidence="3 4" key="1">
    <citation type="submission" date="2016-10" db="EMBL/GenBank/DDBJ databases">
        <authorList>
            <person name="de Groot N.N."/>
        </authorList>
    </citation>
    <scope>NUCLEOTIDE SEQUENCE [LARGE SCALE GENOMIC DNA]</scope>
    <source>
        <strain evidence="3 4">NLAE-zl-G419</strain>
    </source>
</reference>
<gene>
    <name evidence="3" type="ORF">SAMN04487885_106125</name>
</gene>
<protein>
    <submittedName>
        <fullName evidence="3">Helix-turn-helix</fullName>
    </submittedName>
</protein>
<proteinExistence type="predicted"/>
<sequence>MINSIGENIRKIRIEKGLTQKELAKKSGVSLSALNKYEREDRIPKIDAIEKISEALNIQIDYLLGKTEFKKFDSQIMLDDIKHLIEKTDNSDEEFSKLVRNIVDTMFLTINSFVDSENIDALKIIHDLYRNMWTMKIIRNNRKTYDMLMFEELDENTTTIEKLKEKNTLLFSKLYEVIIKDNS</sequence>
<dbReference type="InterPro" id="IPR001387">
    <property type="entry name" value="Cro/C1-type_HTH"/>
</dbReference>
<dbReference type="AlphaFoldDB" id="A0A1I2KT37"/>
<keyword evidence="4" id="KW-1185">Reference proteome</keyword>
<dbReference type="SMART" id="SM00530">
    <property type="entry name" value="HTH_XRE"/>
    <property type="match status" value="1"/>
</dbReference>
<accession>A0A1I2KT37</accession>